<name>A0A1T3P2N7_9ACTN</name>
<proteinExistence type="predicted"/>
<dbReference type="CDD" id="cd02440">
    <property type="entry name" value="AdoMet_MTases"/>
    <property type="match status" value="1"/>
</dbReference>
<dbReference type="OrthoDB" id="5566900at2"/>
<dbReference type="InterPro" id="IPR029063">
    <property type="entry name" value="SAM-dependent_MTases_sf"/>
</dbReference>
<keyword evidence="2" id="KW-0808">Transferase</keyword>
<dbReference type="GO" id="GO:0008168">
    <property type="term" value="F:methyltransferase activity"/>
    <property type="evidence" value="ECO:0007669"/>
    <property type="project" value="UniProtKB-KW"/>
</dbReference>
<gene>
    <name evidence="2" type="ORF">B4N89_22610</name>
</gene>
<dbReference type="SUPFAM" id="SSF53335">
    <property type="entry name" value="S-adenosyl-L-methionine-dependent methyltransferases"/>
    <property type="match status" value="1"/>
</dbReference>
<dbReference type="PANTHER" id="PTHR43591">
    <property type="entry name" value="METHYLTRANSFERASE"/>
    <property type="match status" value="1"/>
</dbReference>
<protein>
    <submittedName>
        <fullName evidence="2">SAM-dependent methyltransferase</fullName>
    </submittedName>
</protein>
<dbReference type="Gene3D" id="3.40.50.150">
    <property type="entry name" value="Vaccinia Virus protein VP39"/>
    <property type="match status" value="1"/>
</dbReference>
<evidence type="ECO:0000259" key="1">
    <source>
        <dbReference type="Pfam" id="PF13649"/>
    </source>
</evidence>
<dbReference type="Proteomes" id="UP000190037">
    <property type="component" value="Unassembled WGS sequence"/>
</dbReference>
<accession>A0A1T3P2N7</accession>
<dbReference type="AlphaFoldDB" id="A0A1T3P2N7"/>
<dbReference type="STRING" id="159449.B4N89_22610"/>
<dbReference type="eggNOG" id="COG2226">
    <property type="taxonomic scope" value="Bacteria"/>
</dbReference>
<sequence>MNRPTSHDPHASLVARYVDPEDADGVDDDAVRRRVGLVESVRAGRRWWDANADEYQVEHGDFLGDARFTWCPEGLDEDRVKLLGPVEGRTVLEVGAGAAQCSRRLLARGAFPIALDLSLRQLQHSRRLDAEHGTRVPVVQADAGRLPFADASFDLAFSAYGALPFSPDGAGIMREVFRVLRPGGRWVFSITHPIRWAFPDEPGPEGLTAVASYFDTTPYVEQDHTGRATYVEQHRTLGERVREVVGAGFRLLDIVEPEWPDDLESTWGGWSPLRGRLLPGTAIFVCAKD</sequence>
<dbReference type="EMBL" id="MWQN01000001">
    <property type="protein sequence ID" value="OPC83358.1"/>
    <property type="molecule type" value="Genomic_DNA"/>
</dbReference>
<organism evidence="2 3">
    <name type="scientific">Embleya scabrispora</name>
    <dbReference type="NCBI Taxonomy" id="159449"/>
    <lineage>
        <taxon>Bacteria</taxon>
        <taxon>Bacillati</taxon>
        <taxon>Actinomycetota</taxon>
        <taxon>Actinomycetes</taxon>
        <taxon>Kitasatosporales</taxon>
        <taxon>Streptomycetaceae</taxon>
        <taxon>Embleya</taxon>
    </lineage>
</organism>
<dbReference type="InterPro" id="IPR041698">
    <property type="entry name" value="Methyltransf_25"/>
</dbReference>
<evidence type="ECO:0000313" key="2">
    <source>
        <dbReference type="EMBL" id="OPC83358.1"/>
    </source>
</evidence>
<comment type="caution">
    <text evidence="2">The sequence shown here is derived from an EMBL/GenBank/DDBJ whole genome shotgun (WGS) entry which is preliminary data.</text>
</comment>
<keyword evidence="2" id="KW-0489">Methyltransferase</keyword>
<reference evidence="2 3" key="1">
    <citation type="submission" date="2017-03" db="EMBL/GenBank/DDBJ databases">
        <title>Draft genome sequence of Streptomyces scabrisporus NF3, endophyte isolated from Amphipterygium adstringens.</title>
        <authorList>
            <person name="Vazquez M."/>
            <person name="Ceapa C.D."/>
            <person name="Rodriguez Luna D."/>
            <person name="Sanchez Esquivel S."/>
        </authorList>
    </citation>
    <scope>NUCLEOTIDE SEQUENCE [LARGE SCALE GENOMIC DNA]</scope>
    <source>
        <strain evidence="2 3">NF3</strain>
    </source>
</reference>
<keyword evidence="3" id="KW-1185">Reference proteome</keyword>
<dbReference type="GO" id="GO:0032259">
    <property type="term" value="P:methylation"/>
    <property type="evidence" value="ECO:0007669"/>
    <property type="project" value="UniProtKB-KW"/>
</dbReference>
<feature type="domain" description="Methyltransferase" evidence="1">
    <location>
        <begin position="91"/>
        <end position="184"/>
    </location>
</feature>
<dbReference type="PANTHER" id="PTHR43591:SF24">
    <property type="entry name" value="2-METHOXY-6-POLYPRENYL-1,4-BENZOQUINOL METHYLASE, MITOCHONDRIAL"/>
    <property type="match status" value="1"/>
</dbReference>
<dbReference type="RefSeq" id="WP_078977652.1">
    <property type="nucleotide sequence ID" value="NZ_MWQN01000001.1"/>
</dbReference>
<evidence type="ECO:0000313" key="3">
    <source>
        <dbReference type="Proteomes" id="UP000190037"/>
    </source>
</evidence>
<dbReference type="Pfam" id="PF13649">
    <property type="entry name" value="Methyltransf_25"/>
    <property type="match status" value="1"/>
</dbReference>